<organism evidence="2 4">
    <name type="scientific">Eggerthella sinensis</name>
    <dbReference type="NCBI Taxonomy" id="242230"/>
    <lineage>
        <taxon>Bacteria</taxon>
        <taxon>Bacillati</taxon>
        <taxon>Actinomycetota</taxon>
        <taxon>Coriobacteriia</taxon>
        <taxon>Eggerthellales</taxon>
        <taxon>Eggerthellaceae</taxon>
        <taxon>Eggerthella</taxon>
    </lineage>
</organism>
<dbReference type="AlphaFoldDB" id="A0A3N0IZR4"/>
<reference evidence="4" key="2">
    <citation type="submission" date="2018-05" db="EMBL/GenBank/DDBJ databases">
        <title>Genome Sequencing of selected type strains of the family Eggerthellaceae.</title>
        <authorList>
            <person name="Danylec N."/>
            <person name="Stoll D.A."/>
            <person name="Doetsch A."/>
            <person name="Huch M."/>
        </authorList>
    </citation>
    <scope>NUCLEOTIDE SEQUENCE [LARGE SCALE GENOMIC DNA]</scope>
    <source>
        <strain evidence="4">DSM 16107</strain>
    </source>
</reference>
<evidence type="ECO:0000313" key="3">
    <source>
        <dbReference type="Proteomes" id="UP000253817"/>
    </source>
</evidence>
<evidence type="ECO:0000313" key="2">
    <source>
        <dbReference type="EMBL" id="RNM42489.1"/>
    </source>
</evidence>
<proteinExistence type="predicted"/>
<dbReference type="OrthoDB" id="3237719at2"/>
<evidence type="ECO:0008006" key="5">
    <source>
        <dbReference type="Google" id="ProtNLM"/>
    </source>
</evidence>
<dbReference type="Proteomes" id="UP000253817">
    <property type="component" value="Unassembled WGS sequence"/>
</dbReference>
<evidence type="ECO:0000313" key="1">
    <source>
        <dbReference type="EMBL" id="RDB69650.1"/>
    </source>
</evidence>
<reference evidence="2" key="3">
    <citation type="journal article" date="2019" name="Microbiol. Resour. Announc.">
        <title>Draft Genome Sequences of Type Strains of Gordonibacter faecihominis, Paraeggerthella hongkongensis, Parvibacter caecicola,Slackia equolifaciens, Slackia faecicanis, and Slackia isoflavoniconvertens.</title>
        <authorList>
            <person name="Danylec N."/>
            <person name="Stoll D.A."/>
            <person name="Dotsch A."/>
            <person name="Huch M."/>
        </authorList>
    </citation>
    <scope>NUCLEOTIDE SEQUENCE</scope>
    <source>
        <strain evidence="2">DSM 16107</strain>
    </source>
</reference>
<evidence type="ECO:0000313" key="4">
    <source>
        <dbReference type="Proteomes" id="UP000270112"/>
    </source>
</evidence>
<comment type="caution">
    <text evidence="2">The sequence shown here is derived from an EMBL/GenBank/DDBJ whole genome shotgun (WGS) entry which is preliminary data.</text>
</comment>
<reference evidence="1 3" key="1">
    <citation type="journal article" date="2018" name="Elife">
        <title>Discovery and characterization of a prevalent human gut bacterial enzyme sufficient for the inactivation of a family of plant toxins.</title>
        <authorList>
            <person name="Koppel N."/>
            <person name="Bisanz J.E."/>
            <person name="Pandelia M.E."/>
            <person name="Turnbaugh P.J."/>
            <person name="Balskus E.P."/>
        </authorList>
    </citation>
    <scope>NUCLEOTIDE SEQUENCE [LARGE SCALE GENOMIC DNA]</scope>
    <source>
        <strain evidence="1 3">DSM 16107</strain>
    </source>
</reference>
<dbReference type="EMBL" id="QICC01000011">
    <property type="protein sequence ID" value="RNM42489.1"/>
    <property type="molecule type" value="Genomic_DNA"/>
</dbReference>
<keyword evidence="3" id="KW-1185">Reference proteome</keyword>
<dbReference type="EMBL" id="PPTT01000008">
    <property type="protein sequence ID" value="RDB69650.1"/>
    <property type="molecule type" value="Genomic_DNA"/>
</dbReference>
<dbReference type="Proteomes" id="UP000270112">
    <property type="component" value="Unassembled WGS sequence"/>
</dbReference>
<accession>A0A3N0IZR4</accession>
<sequence length="89" mass="10279">MAEIKVHPRVHRRHPEIDDEDVRSAWRNAIRFVLRQLNEKDHYLVIGQGASGRVIEIVAAREDNGSVLVFHAMTPPSKKTLKELGFIRR</sequence>
<gene>
    <name evidence="1" type="ORF">C1876_06245</name>
    <name evidence="2" type="ORF">DMP09_04415</name>
</gene>
<name>A0A3N0IZR4_9ACTN</name>
<protein>
    <recommendedName>
        <fullName evidence="5">Toxin</fullName>
    </recommendedName>
</protein>
<dbReference type="RefSeq" id="WP_114545852.1">
    <property type="nucleotide sequence ID" value="NZ_PPTT01000008.1"/>
</dbReference>